<dbReference type="InterPro" id="IPR013830">
    <property type="entry name" value="SGNH_hydro"/>
</dbReference>
<feature type="compositionally biased region" description="Polar residues" evidence="1">
    <location>
        <begin position="159"/>
        <end position="168"/>
    </location>
</feature>
<dbReference type="SUPFAM" id="SSF52266">
    <property type="entry name" value="SGNH hydrolase"/>
    <property type="match status" value="1"/>
</dbReference>
<evidence type="ECO:0000313" key="4">
    <source>
        <dbReference type="Proteomes" id="UP000515703"/>
    </source>
</evidence>
<feature type="compositionally biased region" description="Basic and acidic residues" evidence="1">
    <location>
        <begin position="121"/>
        <end position="134"/>
    </location>
</feature>
<sequence>MKFIRNLGKYPFMMLLIISAVILTLAAYLGKNSVYADYSVDIFKHPRLSVVFEGIKDGNYPWGKAKENETVDVAAGEGDSKGDSTANTPDKDNTEDAVEGTNSNPSGSDSGETSGSIPVEGSKDSGKSGNEKGADSTGKGDTGGGTKDTGNGTNGSTSIDTEGSTQDSGTKDPSDGSEGSGENGTGKGSQNPGKDGSGKDGQDGTKENDNQSSGSGSKDTGKTKGDKDPDKAADPDSNSSYEFVAVKKSYFDNALFIGDSRTVGLSDYSGWKNPTFFADVGLTIYDVFDKKVAEVDGKKMTIEEALKKKRFQKIYIMLGINEMGTGTAKSFTKAYKEVVERIHELQPEAIIFVEAIMNVTKEKSDTDPIFNNKNIKDRNNHLKGLADGKKIFYIDVNEAITDNTGGIPAKYTFDNIHLKAAYYKIWTDFLLKHGVSAK</sequence>
<organism evidence="3 4">
    <name type="scientific">Anaerocolumna chitinilytica</name>
    <dbReference type="NCBI Taxonomy" id="1727145"/>
    <lineage>
        <taxon>Bacteria</taxon>
        <taxon>Bacillati</taxon>
        <taxon>Bacillota</taxon>
        <taxon>Clostridia</taxon>
        <taxon>Lachnospirales</taxon>
        <taxon>Lachnospiraceae</taxon>
        <taxon>Anaerocolumna</taxon>
    </lineage>
</organism>
<feature type="compositionally biased region" description="Basic and acidic residues" evidence="1">
    <location>
        <begin position="219"/>
        <end position="234"/>
    </location>
</feature>
<dbReference type="Gene3D" id="3.40.50.1110">
    <property type="entry name" value="SGNH hydrolase"/>
    <property type="match status" value="1"/>
</dbReference>
<proteinExistence type="predicted"/>
<feature type="compositionally biased region" description="Basic and acidic residues" evidence="1">
    <location>
        <begin position="196"/>
        <end position="209"/>
    </location>
</feature>
<protein>
    <recommendedName>
        <fullName evidence="2">SGNH hydrolase-type esterase domain-containing protein</fullName>
    </recommendedName>
</protein>
<evidence type="ECO:0000259" key="2">
    <source>
        <dbReference type="Pfam" id="PF13472"/>
    </source>
</evidence>
<feature type="compositionally biased region" description="Gly residues" evidence="1">
    <location>
        <begin position="178"/>
        <end position="187"/>
    </location>
</feature>
<feature type="compositionally biased region" description="Polar residues" evidence="1">
    <location>
        <begin position="100"/>
        <end position="116"/>
    </location>
</feature>
<dbReference type="InterPro" id="IPR036514">
    <property type="entry name" value="SGNH_hydro_sf"/>
</dbReference>
<feature type="region of interest" description="Disordered" evidence="1">
    <location>
        <begin position="75"/>
        <end position="238"/>
    </location>
</feature>
<evidence type="ECO:0000256" key="1">
    <source>
        <dbReference type="SAM" id="MobiDB-lite"/>
    </source>
</evidence>
<gene>
    <name evidence="3" type="ORF">bsdcttw_13440</name>
</gene>
<feature type="compositionally biased region" description="Low complexity" evidence="1">
    <location>
        <begin position="148"/>
        <end position="158"/>
    </location>
</feature>
<evidence type="ECO:0000313" key="3">
    <source>
        <dbReference type="EMBL" id="BCJ98303.1"/>
    </source>
</evidence>
<feature type="domain" description="SGNH hydrolase-type esterase" evidence="2">
    <location>
        <begin position="256"/>
        <end position="425"/>
    </location>
</feature>
<name>A0A7I8DIL7_9FIRM</name>
<dbReference type="KEGG" id="acht:bsdcttw_13440"/>
<accession>A0A7I8DIL7</accession>
<reference evidence="3 4" key="2">
    <citation type="submission" date="2020-08" db="EMBL/GenBank/DDBJ databases">
        <authorList>
            <person name="Ueki A."/>
            <person name="Tonouchi A."/>
        </authorList>
    </citation>
    <scope>NUCLEOTIDE SEQUENCE [LARGE SCALE GENOMIC DNA]</scope>
    <source>
        <strain evidence="3 4">CTTW</strain>
    </source>
</reference>
<dbReference type="Proteomes" id="UP000515703">
    <property type="component" value="Chromosome"/>
</dbReference>
<dbReference type="AlphaFoldDB" id="A0A7I8DIL7"/>
<dbReference type="Pfam" id="PF13472">
    <property type="entry name" value="Lipase_GDSL_2"/>
    <property type="match status" value="1"/>
</dbReference>
<reference evidence="3 4" key="1">
    <citation type="submission" date="2020-08" db="EMBL/GenBank/DDBJ databases">
        <title>Draft genome sequencing of an Anaerocolumna strain isolated from anoxic soil subjected to BSD treatment.</title>
        <authorList>
            <person name="Uek A."/>
            <person name="Tonouchi A."/>
        </authorList>
    </citation>
    <scope>NUCLEOTIDE SEQUENCE [LARGE SCALE GENOMIC DNA]</scope>
    <source>
        <strain evidence="3 4">CTTW</strain>
    </source>
</reference>
<keyword evidence="4" id="KW-1185">Reference proteome</keyword>
<dbReference type="EMBL" id="AP023368">
    <property type="protein sequence ID" value="BCJ98303.1"/>
    <property type="molecule type" value="Genomic_DNA"/>
</dbReference>